<keyword evidence="6" id="KW-1185">Reference proteome</keyword>
<organism evidence="5 6">
    <name type="scientific">Marinobacterium mangrovicola</name>
    <dbReference type="NCBI Taxonomy" id="1476959"/>
    <lineage>
        <taxon>Bacteria</taxon>
        <taxon>Pseudomonadati</taxon>
        <taxon>Pseudomonadota</taxon>
        <taxon>Gammaproteobacteria</taxon>
        <taxon>Oceanospirillales</taxon>
        <taxon>Oceanospirillaceae</taxon>
        <taxon>Marinobacterium</taxon>
    </lineage>
</organism>
<dbReference type="Proteomes" id="UP000294546">
    <property type="component" value="Unassembled WGS sequence"/>
</dbReference>
<dbReference type="SUPFAM" id="SSF52833">
    <property type="entry name" value="Thioredoxin-like"/>
    <property type="match status" value="1"/>
</dbReference>
<evidence type="ECO:0000259" key="3">
    <source>
        <dbReference type="PROSITE" id="PS50404"/>
    </source>
</evidence>
<dbReference type="Pfam" id="PF13409">
    <property type="entry name" value="GST_N_2"/>
    <property type="match status" value="1"/>
</dbReference>
<dbReference type="PANTHER" id="PTHR43900:SF3">
    <property type="entry name" value="GLUTATHIONE S-TRANSFERASE RHO"/>
    <property type="match status" value="1"/>
</dbReference>
<dbReference type="InterPro" id="IPR040079">
    <property type="entry name" value="Glutathione_S-Trfase"/>
</dbReference>
<dbReference type="AlphaFoldDB" id="A0A4R1GKU8"/>
<gene>
    <name evidence="5" type="ORF">CLV83_0840</name>
</gene>
<dbReference type="Pfam" id="PF00043">
    <property type="entry name" value="GST_C"/>
    <property type="match status" value="1"/>
</dbReference>
<proteinExistence type="predicted"/>
<evidence type="ECO:0000256" key="1">
    <source>
        <dbReference type="ARBA" id="ARBA00012452"/>
    </source>
</evidence>
<dbReference type="PROSITE" id="PS50405">
    <property type="entry name" value="GST_CTER"/>
    <property type="match status" value="1"/>
</dbReference>
<dbReference type="SUPFAM" id="SSF47616">
    <property type="entry name" value="GST C-terminal domain-like"/>
    <property type="match status" value="1"/>
</dbReference>
<dbReference type="InterPro" id="IPR036282">
    <property type="entry name" value="Glutathione-S-Trfase_C_sf"/>
</dbReference>
<keyword evidence="2 5" id="KW-0808">Transferase</keyword>
<feature type="domain" description="GST C-terminal" evidence="4">
    <location>
        <begin position="89"/>
        <end position="214"/>
    </location>
</feature>
<dbReference type="Gene3D" id="1.20.1050.10">
    <property type="match status" value="1"/>
</dbReference>
<sequence length="214" mass="23544">MDKLHIFGPEFSTFVRTVMLCCEEKGIAYSVGMEVNGQEIAFKSEQHFAWHPYGKVPVLLVNGSPLFESGAICRYLDAVYDSAEMLPGDAWERALVDQASSEIALYHYDALIRDLVLEFYFPKGEGGSVDMAAVEAALPAAQASITRLTEMLGVQSHIAGEHYTLADAMLIPILDYAAELPVADRLFAEAETLTDYLGRMREREASLKVLSGNA</sequence>
<dbReference type="OrthoDB" id="5740960at2"/>
<evidence type="ECO:0000256" key="2">
    <source>
        <dbReference type="ARBA" id="ARBA00022679"/>
    </source>
</evidence>
<reference evidence="5 6" key="1">
    <citation type="submission" date="2019-03" db="EMBL/GenBank/DDBJ databases">
        <title>Genomic Encyclopedia of Archaeal and Bacterial Type Strains, Phase II (KMG-II): from individual species to whole genera.</title>
        <authorList>
            <person name="Goeker M."/>
        </authorList>
    </citation>
    <scope>NUCLEOTIDE SEQUENCE [LARGE SCALE GENOMIC DNA]</scope>
    <source>
        <strain evidence="5 6">DSM 27697</strain>
    </source>
</reference>
<comment type="caution">
    <text evidence="5">The sequence shown here is derived from an EMBL/GenBank/DDBJ whole genome shotgun (WGS) entry which is preliminary data.</text>
</comment>
<dbReference type="PROSITE" id="PS50404">
    <property type="entry name" value="GST_NTER"/>
    <property type="match status" value="1"/>
</dbReference>
<dbReference type="GO" id="GO:0004364">
    <property type="term" value="F:glutathione transferase activity"/>
    <property type="evidence" value="ECO:0007669"/>
    <property type="project" value="UniProtKB-EC"/>
</dbReference>
<dbReference type="PANTHER" id="PTHR43900">
    <property type="entry name" value="GLUTATHIONE S-TRANSFERASE RHO"/>
    <property type="match status" value="1"/>
</dbReference>
<dbReference type="GO" id="GO:0043295">
    <property type="term" value="F:glutathione binding"/>
    <property type="evidence" value="ECO:0007669"/>
    <property type="project" value="TreeGrafter"/>
</dbReference>
<dbReference type="InterPro" id="IPR004045">
    <property type="entry name" value="Glutathione_S-Trfase_N"/>
</dbReference>
<protein>
    <recommendedName>
        <fullName evidence="1">glutathione transferase</fullName>
        <ecNumber evidence="1">2.5.1.18</ecNumber>
    </recommendedName>
</protein>
<dbReference type="GO" id="GO:0005737">
    <property type="term" value="C:cytoplasm"/>
    <property type="evidence" value="ECO:0007669"/>
    <property type="project" value="TreeGrafter"/>
</dbReference>
<dbReference type="EMBL" id="SMFU01000007">
    <property type="protein sequence ID" value="TCK08748.1"/>
    <property type="molecule type" value="Genomic_DNA"/>
</dbReference>
<dbReference type="InterPro" id="IPR004046">
    <property type="entry name" value="GST_C"/>
</dbReference>
<dbReference type="Gene3D" id="3.40.30.10">
    <property type="entry name" value="Glutaredoxin"/>
    <property type="match status" value="1"/>
</dbReference>
<evidence type="ECO:0000313" key="6">
    <source>
        <dbReference type="Proteomes" id="UP000294546"/>
    </source>
</evidence>
<dbReference type="InterPro" id="IPR010987">
    <property type="entry name" value="Glutathione-S-Trfase_C-like"/>
</dbReference>
<dbReference type="RefSeq" id="WP_132287922.1">
    <property type="nucleotide sequence ID" value="NZ_SMFU01000007.1"/>
</dbReference>
<evidence type="ECO:0000259" key="4">
    <source>
        <dbReference type="PROSITE" id="PS50405"/>
    </source>
</evidence>
<dbReference type="SFLD" id="SFLDG00358">
    <property type="entry name" value="Main_(cytGST)"/>
    <property type="match status" value="1"/>
</dbReference>
<name>A0A4R1GKU8_9GAMM</name>
<dbReference type="EC" id="2.5.1.18" evidence="1"/>
<dbReference type="InterPro" id="IPR036249">
    <property type="entry name" value="Thioredoxin-like_sf"/>
</dbReference>
<evidence type="ECO:0000313" key="5">
    <source>
        <dbReference type="EMBL" id="TCK08748.1"/>
    </source>
</evidence>
<accession>A0A4R1GKU8</accession>
<dbReference type="SFLD" id="SFLDS00019">
    <property type="entry name" value="Glutathione_Transferase_(cytos"/>
    <property type="match status" value="1"/>
</dbReference>
<feature type="domain" description="GST N-terminal" evidence="3">
    <location>
        <begin position="2"/>
        <end position="84"/>
    </location>
</feature>